<feature type="binding site" evidence="12">
    <location>
        <begin position="367"/>
        <end position="373"/>
    </location>
    <ligand>
        <name>substrate</name>
    </ligand>
</feature>
<dbReference type="SUPFAM" id="SSF52799">
    <property type="entry name" value="(Phosphotyrosine protein) phosphatases II"/>
    <property type="match status" value="1"/>
</dbReference>
<keyword evidence="6" id="KW-0378">Hydrolase</keyword>
<dbReference type="GO" id="GO:0004438">
    <property type="term" value="F:phosphatidylinositol-3-phosphate phosphatase activity"/>
    <property type="evidence" value="ECO:0007669"/>
    <property type="project" value="TreeGrafter"/>
</dbReference>
<evidence type="ECO:0000259" key="15">
    <source>
        <dbReference type="PROSITE" id="PS51339"/>
    </source>
</evidence>
<evidence type="ECO:0000256" key="13">
    <source>
        <dbReference type="PROSITE-ProRule" id="PRU00091"/>
    </source>
</evidence>
<dbReference type="Pfam" id="PF01363">
    <property type="entry name" value="FYVE"/>
    <property type="match status" value="1"/>
</dbReference>
<dbReference type="GO" id="GO:0005737">
    <property type="term" value="C:cytoplasm"/>
    <property type="evidence" value="ECO:0007669"/>
    <property type="project" value="TreeGrafter"/>
</dbReference>
<dbReference type="InterPro" id="IPR013083">
    <property type="entry name" value="Znf_RING/FYVE/PHD"/>
</dbReference>
<evidence type="ECO:0000256" key="12">
    <source>
        <dbReference type="PIRSR" id="PIRSR630564-2"/>
    </source>
</evidence>
<dbReference type="PANTHER" id="PTHR10807">
    <property type="entry name" value="MYOTUBULARIN-RELATED"/>
    <property type="match status" value="1"/>
</dbReference>
<evidence type="ECO:0000256" key="11">
    <source>
        <dbReference type="PIRSR" id="PIRSR630564-1"/>
    </source>
</evidence>
<dbReference type="Proteomes" id="UP000192578">
    <property type="component" value="Unassembled WGS sequence"/>
</dbReference>
<comment type="subcellular location">
    <subcellularLocation>
        <location evidence="1">Membrane</location>
    </subcellularLocation>
</comment>
<feature type="binding site" evidence="12">
    <location>
        <begin position="298"/>
        <end position="299"/>
    </location>
    <ligand>
        <name>substrate</name>
    </ligand>
</feature>
<dbReference type="Pfam" id="PF21098">
    <property type="entry name" value="PH-GRAM_MTMR6-like"/>
    <property type="match status" value="1"/>
</dbReference>
<name>A0A1W0WZ25_HYPEX</name>
<dbReference type="InterPro" id="IPR011993">
    <property type="entry name" value="PH-like_dom_sf"/>
</dbReference>
<dbReference type="InterPro" id="IPR011011">
    <property type="entry name" value="Znf_FYVE_PHD"/>
</dbReference>
<comment type="similarity">
    <text evidence="2">Belongs to the protein-tyrosine phosphatase family. Non-receptor class myotubularin subfamily.</text>
</comment>
<dbReference type="PROSITE" id="PS00383">
    <property type="entry name" value="TYR_PHOSPHATASE_1"/>
    <property type="match status" value="1"/>
</dbReference>
<keyword evidence="8" id="KW-0443">Lipid metabolism</keyword>
<dbReference type="GO" id="GO:0016020">
    <property type="term" value="C:membrane"/>
    <property type="evidence" value="ECO:0007669"/>
    <property type="project" value="UniProtKB-SubCell"/>
</dbReference>
<keyword evidence="4" id="KW-0479">Metal-binding</keyword>
<feature type="domain" description="Myotubularin phosphatase" evidence="15">
    <location>
        <begin position="149"/>
        <end position="553"/>
    </location>
</feature>
<evidence type="ECO:0000313" key="17">
    <source>
        <dbReference type="Proteomes" id="UP000192578"/>
    </source>
</evidence>
<dbReference type="SUPFAM" id="SSF57903">
    <property type="entry name" value="FYVE/PHD zinc finger"/>
    <property type="match status" value="1"/>
</dbReference>
<evidence type="ECO:0000256" key="6">
    <source>
        <dbReference type="ARBA" id="ARBA00022801"/>
    </source>
</evidence>
<dbReference type="GO" id="GO:0046856">
    <property type="term" value="P:phosphatidylinositol dephosphorylation"/>
    <property type="evidence" value="ECO:0007669"/>
    <property type="project" value="TreeGrafter"/>
</dbReference>
<organism evidence="16 17">
    <name type="scientific">Hypsibius exemplaris</name>
    <name type="common">Freshwater tardigrade</name>
    <dbReference type="NCBI Taxonomy" id="2072580"/>
    <lineage>
        <taxon>Eukaryota</taxon>
        <taxon>Metazoa</taxon>
        <taxon>Ecdysozoa</taxon>
        <taxon>Tardigrada</taxon>
        <taxon>Eutardigrada</taxon>
        <taxon>Parachela</taxon>
        <taxon>Hypsibioidea</taxon>
        <taxon>Hypsibiidae</taxon>
        <taxon>Hypsibius</taxon>
    </lineage>
</organism>
<dbReference type="CDD" id="cd15738">
    <property type="entry name" value="FYVE_MTMR_unchar"/>
    <property type="match status" value="1"/>
</dbReference>
<keyword evidence="17" id="KW-1185">Reference proteome</keyword>
<evidence type="ECO:0000256" key="2">
    <source>
        <dbReference type="ARBA" id="ARBA00007471"/>
    </source>
</evidence>
<dbReference type="InterPro" id="IPR016130">
    <property type="entry name" value="Tyr_Pase_AS"/>
</dbReference>
<evidence type="ECO:0000256" key="9">
    <source>
        <dbReference type="ARBA" id="ARBA00023136"/>
    </source>
</evidence>
<dbReference type="GO" id="GO:0052629">
    <property type="term" value="F:phosphatidylinositol-3,5-bisphosphate 3-phosphatase activity"/>
    <property type="evidence" value="ECO:0007669"/>
    <property type="project" value="UniProtKB-EC"/>
</dbReference>
<evidence type="ECO:0000256" key="4">
    <source>
        <dbReference type="ARBA" id="ARBA00022723"/>
    </source>
</evidence>
<evidence type="ECO:0000256" key="5">
    <source>
        <dbReference type="ARBA" id="ARBA00022771"/>
    </source>
</evidence>
<comment type="caution">
    <text evidence="16">The sequence shown here is derived from an EMBL/GenBank/DDBJ whole genome shotgun (WGS) entry which is preliminary data.</text>
</comment>
<dbReference type="SMART" id="SM00404">
    <property type="entry name" value="PTPc_motif"/>
    <property type="match status" value="1"/>
</dbReference>
<dbReference type="PROSITE" id="PS50178">
    <property type="entry name" value="ZF_FYVE"/>
    <property type="match status" value="1"/>
</dbReference>
<dbReference type="SMART" id="SM00064">
    <property type="entry name" value="FYVE"/>
    <property type="match status" value="1"/>
</dbReference>
<protein>
    <recommendedName>
        <fullName evidence="3">phosphatidylinositol-3,5-bisphosphate 3-phosphatase</fullName>
        <ecNumber evidence="3">3.1.3.95</ecNumber>
    </recommendedName>
    <alternativeName>
        <fullName evidence="10">Phosphatidylinositol-3,5-bisphosphate 3-phosphatase</fullName>
    </alternativeName>
</protein>
<keyword evidence="7" id="KW-0862">Zinc</keyword>
<feature type="active site" description="Phosphocysteine intermediate" evidence="11">
    <location>
        <position position="367"/>
    </location>
</feature>
<dbReference type="InterPro" id="IPR030564">
    <property type="entry name" value="Myotubularin"/>
</dbReference>
<keyword evidence="5 13" id="KW-0863">Zinc-finger</keyword>
<dbReference type="InterPro" id="IPR048994">
    <property type="entry name" value="PH-GRAM_MTMR6-9"/>
</dbReference>
<dbReference type="Gene3D" id="3.30.40.10">
    <property type="entry name" value="Zinc/RING finger domain, C3HC4 (zinc finger)"/>
    <property type="match status" value="1"/>
</dbReference>
<dbReference type="OrthoDB" id="271628at2759"/>
<evidence type="ECO:0000256" key="7">
    <source>
        <dbReference type="ARBA" id="ARBA00022833"/>
    </source>
</evidence>
<dbReference type="Gene3D" id="2.30.29.30">
    <property type="entry name" value="Pleckstrin-homology domain (PH domain)/Phosphotyrosine-binding domain (PTB)"/>
    <property type="match status" value="1"/>
</dbReference>
<accession>A0A1W0WZ25</accession>
<sequence length="721" mass="81698">MENFYRSIGGLGSTALTLDRPGIEVENVRLLERFYHWQNKNLTESSLPPAGTLYLTPTHLIFVNPAEKRETWVLLSHIGTVERSSILPAGCPLVIRCKTFLSLVFIISKDRDCHEVYSALLRIAQPSTFEELYCFSYNPGEGNFERSAGWNTFDIQFEYQRIGVPNRHWTLTKMNQNYDICDSYPQYLYVPTCASQKVLLGSAGFRSRGRLPVLSYLHPSTNAAICRCSQPLSGFSARCEEDEQMLACILRATPSSRTVWIIDTRPRLNAMANRATGKGYETEQNYVGMKVQFFSIENIHVMRSALNKLVEVSDLKAGSDDLNVPSHSIFLDGLQATGWLKHIRAILDASVFVAEKIVEGDSVVVHCSDGWDRTSQTCALACLLLDPYYRTIHGFMALIEKDWLSFGHKFSERAGHLRPFYTGGGNSPAVTPSSAVSMVMDTTREQSPVFTQFLDCVWQLLVQKPYAFQFNERFLLVLHDHLYSCQFGTLIGNNEKERKELRLEERTYSLWGFMKRHLTEYINPLYDAERCRNMDILVPDIAPQQLRLWVMMYNRFEEGIHPREPLLSALTILKDHSSSLEDHLQLLEKRISLLKEAYKQHALMSAAGPVANGLSHSPHGSFSSAGSASDLSRAAVITDSVALDWKAVRDVSFCICSTPFSQFSMKYHCWRCGDVVCRRCTEMHAPLEGLYSNKPVPVCQLCYDRLRINGSKKAFLPSVKS</sequence>
<evidence type="ECO:0000256" key="10">
    <source>
        <dbReference type="ARBA" id="ARBA00032571"/>
    </source>
</evidence>
<dbReference type="FunFam" id="2.30.29.30:FF:000135">
    <property type="entry name" value="Myotubularin related protein 6"/>
    <property type="match status" value="1"/>
</dbReference>
<dbReference type="PANTHER" id="PTHR10807:SF8">
    <property type="entry name" value="PHOSPHATIDYLINOSITOL-3-PHOSPHATE PHOSPHATASE"/>
    <property type="match status" value="1"/>
</dbReference>
<dbReference type="EC" id="3.1.3.95" evidence="3"/>
<dbReference type="Pfam" id="PF06602">
    <property type="entry name" value="Myotub-related"/>
    <property type="match status" value="1"/>
</dbReference>
<dbReference type="EMBL" id="MTYJ01000030">
    <property type="protein sequence ID" value="OQV20460.1"/>
    <property type="molecule type" value="Genomic_DNA"/>
</dbReference>
<dbReference type="SUPFAM" id="SSF50729">
    <property type="entry name" value="PH domain-like"/>
    <property type="match status" value="1"/>
</dbReference>
<dbReference type="InterPro" id="IPR017455">
    <property type="entry name" value="Znf_FYVE-rel"/>
</dbReference>
<evidence type="ECO:0000256" key="8">
    <source>
        <dbReference type="ARBA" id="ARBA00023098"/>
    </source>
</evidence>
<evidence type="ECO:0000256" key="1">
    <source>
        <dbReference type="ARBA" id="ARBA00004370"/>
    </source>
</evidence>
<evidence type="ECO:0000313" key="16">
    <source>
        <dbReference type="EMBL" id="OQV20460.1"/>
    </source>
</evidence>
<dbReference type="InterPro" id="IPR000306">
    <property type="entry name" value="Znf_FYVE"/>
</dbReference>
<dbReference type="AlphaFoldDB" id="A0A1W0WZ25"/>
<reference evidence="17" key="1">
    <citation type="submission" date="2017-01" db="EMBL/GenBank/DDBJ databases">
        <title>Comparative genomics of anhydrobiosis in the tardigrade Hypsibius dujardini.</title>
        <authorList>
            <person name="Yoshida Y."/>
            <person name="Koutsovoulos G."/>
            <person name="Laetsch D."/>
            <person name="Stevens L."/>
            <person name="Kumar S."/>
            <person name="Horikawa D."/>
            <person name="Ishino K."/>
            <person name="Komine S."/>
            <person name="Tomita M."/>
            <person name="Blaxter M."/>
            <person name="Arakawa K."/>
        </authorList>
    </citation>
    <scope>NUCLEOTIDE SEQUENCE [LARGE SCALE GENOMIC DNA]</scope>
    <source>
        <strain evidence="17">Z151</strain>
    </source>
</reference>
<evidence type="ECO:0000256" key="3">
    <source>
        <dbReference type="ARBA" id="ARBA00012903"/>
    </source>
</evidence>
<proteinExistence type="inferred from homology"/>
<gene>
    <name evidence="16" type="ORF">BV898_05505</name>
</gene>
<dbReference type="InterPro" id="IPR003595">
    <property type="entry name" value="Tyr_Pase_cat"/>
</dbReference>
<evidence type="ECO:0000259" key="14">
    <source>
        <dbReference type="PROSITE" id="PS50178"/>
    </source>
</evidence>
<dbReference type="InterPro" id="IPR029021">
    <property type="entry name" value="Prot-tyrosine_phosphatase-like"/>
</dbReference>
<dbReference type="PROSITE" id="PS51339">
    <property type="entry name" value="PPASE_MYOTUBULARIN"/>
    <property type="match status" value="1"/>
</dbReference>
<dbReference type="GO" id="GO:0008270">
    <property type="term" value="F:zinc ion binding"/>
    <property type="evidence" value="ECO:0007669"/>
    <property type="project" value="UniProtKB-KW"/>
</dbReference>
<keyword evidence="9" id="KW-0472">Membrane</keyword>
<dbReference type="InterPro" id="IPR010569">
    <property type="entry name" value="Myotubularin-like_Pase_dom"/>
</dbReference>
<feature type="domain" description="FYVE-type" evidence="14">
    <location>
        <begin position="655"/>
        <end position="707"/>
    </location>
</feature>